<dbReference type="InterPro" id="IPR038610">
    <property type="entry name" value="FliK-like_C_sf"/>
</dbReference>
<keyword evidence="3" id="KW-0966">Cell projection</keyword>
<keyword evidence="3" id="KW-0282">Flagellum</keyword>
<dbReference type="Proteomes" id="UP001556040">
    <property type="component" value="Unassembled WGS sequence"/>
</dbReference>
<organism evidence="3 4">
    <name type="scientific">Jeotgalibacillus marinus</name>
    <dbReference type="NCBI Taxonomy" id="86667"/>
    <lineage>
        <taxon>Bacteria</taxon>
        <taxon>Bacillati</taxon>
        <taxon>Bacillota</taxon>
        <taxon>Bacilli</taxon>
        <taxon>Bacillales</taxon>
        <taxon>Caryophanaceae</taxon>
        <taxon>Jeotgalibacillus</taxon>
    </lineage>
</organism>
<name>A0ABV3Q1U6_9BACL</name>
<evidence type="ECO:0000313" key="4">
    <source>
        <dbReference type="Proteomes" id="UP001556040"/>
    </source>
</evidence>
<protein>
    <submittedName>
        <fullName evidence="3">Flagellar hook-length control protein FliK</fullName>
    </submittedName>
</protein>
<dbReference type="RefSeq" id="WP_367778986.1">
    <property type="nucleotide sequence ID" value="NZ_JBFMIA010000003.1"/>
</dbReference>
<evidence type="ECO:0000259" key="2">
    <source>
        <dbReference type="Pfam" id="PF02120"/>
    </source>
</evidence>
<evidence type="ECO:0000256" key="1">
    <source>
        <dbReference type="SAM" id="MobiDB-lite"/>
    </source>
</evidence>
<gene>
    <name evidence="3" type="ORF">AB1471_05750</name>
</gene>
<dbReference type="Pfam" id="PF02120">
    <property type="entry name" value="Flg_hook"/>
    <property type="match status" value="1"/>
</dbReference>
<keyword evidence="4" id="KW-1185">Reference proteome</keyword>
<feature type="compositionally biased region" description="Low complexity" evidence="1">
    <location>
        <begin position="371"/>
        <end position="380"/>
    </location>
</feature>
<proteinExistence type="predicted"/>
<accession>A0ABV3Q1U6</accession>
<sequence length="408" mass="44858">MDVLVNPPKMDASISKLGGTANEMNQATDQTQGFGQVMAAVAQSTEKSKLDSGLSKDDVESVEKTIQELLNLLGTESMVQFGVSPEEIMSLDLPGVLEKLNLSQDMLHQLLGQTASSEVPNVKIGNPESMVWLSNFAEKVAQLPSIKLLTPTMQEAIAALKGITLAVQSTDGPAAQSTVAASLSKTLLHVEEKLVKLQEQMNAFKTPVTKNDLNWSGMFQKEGQTSEGSSEKKLTETKAEVTSVNLQSLQLQSSHGKWSLAVPVKSNEQATSLMQQFQTIMSSAKFGKANGTEKLMIRLQPEHLGTLRIELVQKAGILTARVMTSTGIAKEMMDSQLHQLRQSLTSQNIQVEKIEVLNMESESNRSERQMDQSSQQSSQQKEQEKDEHLDDDQDEEQSFHQIFLNIEV</sequence>
<dbReference type="CDD" id="cd17470">
    <property type="entry name" value="T3SS_Flik_C"/>
    <property type="match status" value="1"/>
</dbReference>
<dbReference type="Gene3D" id="3.30.750.140">
    <property type="match status" value="1"/>
</dbReference>
<dbReference type="InterPro" id="IPR021136">
    <property type="entry name" value="Flagellar_hook_control-like_C"/>
</dbReference>
<comment type="caution">
    <text evidence="3">The sequence shown here is derived from an EMBL/GenBank/DDBJ whole genome shotgun (WGS) entry which is preliminary data.</text>
</comment>
<dbReference type="EMBL" id="JBFMIA010000003">
    <property type="protein sequence ID" value="MEW9501302.1"/>
    <property type="molecule type" value="Genomic_DNA"/>
</dbReference>
<reference evidence="3 4" key="1">
    <citation type="journal article" date="1979" name="Int. J. Syst. Evol. Microbiol.">
        <title>Bacillus globisporus subsp. marinus subsp. nov.</title>
        <authorList>
            <person name="Liu H."/>
        </authorList>
    </citation>
    <scope>NUCLEOTIDE SEQUENCE [LARGE SCALE GENOMIC DNA]</scope>
    <source>
        <strain evidence="3 4">DSM 1297</strain>
    </source>
</reference>
<keyword evidence="3" id="KW-0969">Cilium</keyword>
<evidence type="ECO:0000313" key="3">
    <source>
        <dbReference type="EMBL" id="MEW9501302.1"/>
    </source>
</evidence>
<feature type="domain" description="Flagellar hook-length control protein-like C-terminal" evidence="2">
    <location>
        <begin position="287"/>
        <end position="358"/>
    </location>
</feature>
<feature type="region of interest" description="Disordered" evidence="1">
    <location>
        <begin position="360"/>
        <end position="408"/>
    </location>
</feature>